<feature type="domain" description="MyTH4" evidence="1">
    <location>
        <begin position="1"/>
        <end position="104"/>
    </location>
</feature>
<dbReference type="PANTHER" id="PTHR22692:SF16">
    <property type="entry name" value="MYOSIN XVB"/>
    <property type="match status" value="1"/>
</dbReference>
<dbReference type="Gene3D" id="1.25.40.530">
    <property type="entry name" value="MyTH4 domain"/>
    <property type="match status" value="1"/>
</dbReference>
<evidence type="ECO:0000259" key="1">
    <source>
        <dbReference type="PROSITE" id="PS51016"/>
    </source>
</evidence>
<sequence length="138" mass="15900">MPFLYECVCERVNETCSIKCFECLYRVEKSSCTLGWRLLTLVTGFFPCSGTLQPYITRHLHDISQDYEHPYQELASLCQDNLQRSLRFGGRRNIPSHVEMEAILNAEDVVIELCKEMGISHLKETKEFSILVIGIHGK</sequence>
<dbReference type="InterPro" id="IPR038185">
    <property type="entry name" value="MyTH4_dom_sf"/>
</dbReference>
<dbReference type="AlphaFoldDB" id="A0A3Q0RLD2"/>
<dbReference type="InterPro" id="IPR051567">
    <property type="entry name" value="Unconventional_Myosin_ATPase"/>
</dbReference>
<organism evidence="2 3">
    <name type="scientific">Amphilophus citrinellus</name>
    <name type="common">Midas cichlid</name>
    <name type="synonym">Cichlasoma citrinellum</name>
    <dbReference type="NCBI Taxonomy" id="61819"/>
    <lineage>
        <taxon>Eukaryota</taxon>
        <taxon>Metazoa</taxon>
        <taxon>Chordata</taxon>
        <taxon>Craniata</taxon>
        <taxon>Vertebrata</taxon>
        <taxon>Euteleostomi</taxon>
        <taxon>Actinopterygii</taxon>
        <taxon>Neopterygii</taxon>
        <taxon>Teleostei</taxon>
        <taxon>Neoteleostei</taxon>
        <taxon>Acanthomorphata</taxon>
        <taxon>Ovalentaria</taxon>
        <taxon>Cichlomorphae</taxon>
        <taxon>Cichliformes</taxon>
        <taxon>Cichlidae</taxon>
        <taxon>New World cichlids</taxon>
        <taxon>Cichlasomatinae</taxon>
        <taxon>Heroini</taxon>
        <taxon>Amphilophus</taxon>
    </lineage>
</organism>
<dbReference type="PANTHER" id="PTHR22692">
    <property type="entry name" value="MYOSIN VII, XV"/>
    <property type="match status" value="1"/>
</dbReference>
<protein>
    <submittedName>
        <fullName evidence="2">Myosin XVB</fullName>
    </submittedName>
</protein>
<name>A0A3Q0RLD2_AMPCI</name>
<reference evidence="2" key="2">
    <citation type="submission" date="2025-09" db="UniProtKB">
        <authorList>
            <consortium name="Ensembl"/>
        </authorList>
    </citation>
    <scope>IDENTIFICATION</scope>
</reference>
<keyword evidence="3" id="KW-1185">Reference proteome</keyword>
<evidence type="ECO:0000313" key="2">
    <source>
        <dbReference type="Ensembl" id="ENSACIP00000013119.1"/>
    </source>
</evidence>
<dbReference type="PROSITE" id="PS51016">
    <property type="entry name" value="MYTH4"/>
    <property type="match status" value="1"/>
</dbReference>
<dbReference type="GO" id="GO:0005856">
    <property type="term" value="C:cytoskeleton"/>
    <property type="evidence" value="ECO:0007669"/>
    <property type="project" value="InterPro"/>
</dbReference>
<dbReference type="InterPro" id="IPR000857">
    <property type="entry name" value="MyTH4_dom"/>
</dbReference>
<dbReference type="Proteomes" id="UP000261340">
    <property type="component" value="Unplaced"/>
</dbReference>
<reference evidence="2" key="1">
    <citation type="submission" date="2025-08" db="UniProtKB">
        <authorList>
            <consortium name="Ensembl"/>
        </authorList>
    </citation>
    <scope>IDENTIFICATION</scope>
</reference>
<dbReference type="Ensembl" id="ENSACIT00000013481.1">
    <property type="protein sequence ID" value="ENSACIP00000013119.1"/>
    <property type="gene ID" value="ENSACIG00000010090.1"/>
</dbReference>
<accession>A0A3Q0RLD2</accession>
<proteinExistence type="predicted"/>
<dbReference type="Pfam" id="PF00784">
    <property type="entry name" value="MyTH4"/>
    <property type="match status" value="1"/>
</dbReference>
<evidence type="ECO:0000313" key="3">
    <source>
        <dbReference type="Proteomes" id="UP000261340"/>
    </source>
</evidence>
<dbReference type="GeneTree" id="ENSGT00930000151032"/>